<dbReference type="InterPro" id="IPR023795">
    <property type="entry name" value="Serpin_CS"/>
</dbReference>
<evidence type="ECO:0000313" key="4">
    <source>
        <dbReference type="EMBL" id="MCM1989852.1"/>
    </source>
</evidence>
<dbReference type="Gene3D" id="3.30.497.10">
    <property type="entry name" value="Antithrombin, subunit I, domain 2"/>
    <property type="match status" value="1"/>
</dbReference>
<name>A0A9J6P0F7_9CLOT</name>
<protein>
    <recommendedName>
        <fullName evidence="3">Serpin domain-containing protein</fullName>
    </recommendedName>
</protein>
<comment type="similarity">
    <text evidence="1">Belongs to the serpin family.</text>
</comment>
<dbReference type="GO" id="GO:0004867">
    <property type="term" value="F:serine-type endopeptidase inhibitor activity"/>
    <property type="evidence" value="ECO:0007669"/>
    <property type="project" value="InterPro"/>
</dbReference>
<proteinExistence type="inferred from homology"/>
<dbReference type="Pfam" id="PF00079">
    <property type="entry name" value="Serpin"/>
    <property type="match status" value="1"/>
</dbReference>
<reference evidence="4" key="1">
    <citation type="journal article" date="2021" name="mSystems">
        <title>Bacteria and Archaea Synergistically Convert Glycine Betaine to Biogenic Methane in the Formosa Cold Seep of the South China Sea.</title>
        <authorList>
            <person name="Li L."/>
            <person name="Zhang W."/>
            <person name="Zhang S."/>
            <person name="Song L."/>
            <person name="Sun Q."/>
            <person name="Zhang H."/>
            <person name="Xiang H."/>
            <person name="Dong X."/>
        </authorList>
    </citation>
    <scope>NUCLEOTIDE SEQUENCE</scope>
    <source>
        <strain evidence="4">ZWT</strain>
    </source>
</reference>
<dbReference type="PANTHER" id="PTHR11461">
    <property type="entry name" value="SERINE PROTEASE INHIBITOR, SERPIN"/>
    <property type="match status" value="1"/>
</dbReference>
<dbReference type="InterPro" id="IPR036186">
    <property type="entry name" value="Serpin_sf"/>
</dbReference>
<evidence type="ECO:0000259" key="3">
    <source>
        <dbReference type="SMART" id="SM00093"/>
    </source>
</evidence>
<dbReference type="Proteomes" id="UP001056429">
    <property type="component" value="Unassembled WGS sequence"/>
</dbReference>
<feature type="domain" description="Serpin" evidence="3">
    <location>
        <begin position="73"/>
        <end position="445"/>
    </location>
</feature>
<comment type="caution">
    <text evidence="4">The sequence shown here is derived from an EMBL/GenBank/DDBJ whole genome shotgun (WGS) entry which is preliminary data.</text>
</comment>
<organism evidence="4 5">
    <name type="scientific">Oceanirhabdus seepicola</name>
    <dbReference type="NCBI Taxonomy" id="2828781"/>
    <lineage>
        <taxon>Bacteria</taxon>
        <taxon>Bacillati</taxon>
        <taxon>Bacillota</taxon>
        <taxon>Clostridia</taxon>
        <taxon>Eubacteriales</taxon>
        <taxon>Clostridiaceae</taxon>
        <taxon>Oceanirhabdus</taxon>
    </lineage>
</organism>
<dbReference type="InterPro" id="IPR023796">
    <property type="entry name" value="Serpin_dom"/>
</dbReference>
<dbReference type="SUPFAM" id="SSF56574">
    <property type="entry name" value="Serpins"/>
    <property type="match status" value="1"/>
</dbReference>
<evidence type="ECO:0000313" key="5">
    <source>
        <dbReference type="Proteomes" id="UP001056429"/>
    </source>
</evidence>
<dbReference type="PROSITE" id="PS00284">
    <property type="entry name" value="SERPIN"/>
    <property type="match status" value="1"/>
</dbReference>
<accession>A0A9J6P0F7</accession>
<evidence type="ECO:0000256" key="1">
    <source>
        <dbReference type="RuleBase" id="RU000411"/>
    </source>
</evidence>
<dbReference type="GO" id="GO:0005615">
    <property type="term" value="C:extracellular space"/>
    <property type="evidence" value="ECO:0007669"/>
    <property type="project" value="InterPro"/>
</dbReference>
<keyword evidence="2" id="KW-0812">Transmembrane</keyword>
<reference evidence="4" key="2">
    <citation type="submission" date="2021-04" db="EMBL/GenBank/DDBJ databases">
        <authorList>
            <person name="Dong X."/>
        </authorList>
    </citation>
    <scope>NUCLEOTIDE SEQUENCE</scope>
    <source>
        <strain evidence="4">ZWT</strain>
    </source>
</reference>
<keyword evidence="2" id="KW-0472">Membrane</keyword>
<keyword evidence="2" id="KW-1133">Transmembrane helix</keyword>
<keyword evidence="5" id="KW-1185">Reference proteome</keyword>
<dbReference type="InterPro" id="IPR000215">
    <property type="entry name" value="Serpin_fam"/>
</dbReference>
<dbReference type="EMBL" id="JAGSOJ010000002">
    <property type="protein sequence ID" value="MCM1989852.1"/>
    <property type="molecule type" value="Genomic_DNA"/>
</dbReference>
<feature type="transmembrane region" description="Helical" evidence="2">
    <location>
        <begin position="12"/>
        <end position="34"/>
    </location>
</feature>
<gene>
    <name evidence="4" type="ORF">KDK92_08880</name>
</gene>
<evidence type="ECO:0000256" key="2">
    <source>
        <dbReference type="SAM" id="Phobius"/>
    </source>
</evidence>
<dbReference type="Gene3D" id="2.30.39.10">
    <property type="entry name" value="Alpha-1-antitrypsin, domain 1"/>
    <property type="match status" value="1"/>
</dbReference>
<dbReference type="InterPro" id="IPR042178">
    <property type="entry name" value="Serpin_sf_1"/>
</dbReference>
<dbReference type="PANTHER" id="PTHR11461:SF211">
    <property type="entry name" value="GH10112P-RELATED"/>
    <property type="match status" value="1"/>
</dbReference>
<sequence length="446" mass="51126">MSKNRSRKGISGYGIMASMIIVITAVIVIIGLGFNNWSIGRSNVLEVDGIELIEVKSNKSSLNSDNRALNSINNLAFEMVKKDEGNNLVISSVSLGSSLALLTNGANEEGKKELMRYMLPGKRLVEDNDTIQQMNKDFNEYILYMSNDGKKCDIEYGTSMWIDNQYSNEVNEEFIDRANNDFFAEVYFEDFKGDTERAINKVNRWCSRKTKGKIEEIMDKDLDDEFFGVILNTLYFKGPWQEPFNKRATRKKEFTTGEGEKIKVPMMQSKEDVEYLENEGYKAIKKAYGYGKYEMTIILPHENSGIEEIINDMDIEWWQEINNGENYFNYEDVILNIPKFKVEYDRLLNDDLINGGVESIFMRKPAGLSDIGEDVYLSLIKQKCTIEVSENGTEAAAATESEMDKSEACEEEKEPKEFIVNRPFIFIISDRKYDSILFIGKVYNPA</sequence>
<dbReference type="SMART" id="SM00093">
    <property type="entry name" value="SERPIN"/>
    <property type="match status" value="1"/>
</dbReference>
<dbReference type="RefSeq" id="WP_250858874.1">
    <property type="nucleotide sequence ID" value="NZ_JAGSOJ010000002.1"/>
</dbReference>
<dbReference type="AlphaFoldDB" id="A0A9J6P0F7"/>
<dbReference type="InterPro" id="IPR042185">
    <property type="entry name" value="Serpin_sf_2"/>
</dbReference>